<protein>
    <submittedName>
        <fullName evidence="1">Uncharacterized protein</fullName>
    </submittedName>
</protein>
<gene>
    <name evidence="1" type="ORF">P174DRAFT_428770</name>
</gene>
<name>A0A2I1CI63_ASPN1</name>
<proteinExistence type="predicted"/>
<dbReference type="GeneID" id="36532856"/>
<comment type="caution">
    <text evidence="1">The sequence shown here is derived from an EMBL/GenBank/DDBJ whole genome shotgun (WGS) entry which is preliminary data.</text>
</comment>
<organism evidence="1 2">
    <name type="scientific">Aspergillus novofumigatus (strain IBT 16806)</name>
    <dbReference type="NCBI Taxonomy" id="1392255"/>
    <lineage>
        <taxon>Eukaryota</taxon>
        <taxon>Fungi</taxon>
        <taxon>Dikarya</taxon>
        <taxon>Ascomycota</taxon>
        <taxon>Pezizomycotina</taxon>
        <taxon>Eurotiomycetes</taxon>
        <taxon>Eurotiomycetidae</taxon>
        <taxon>Eurotiales</taxon>
        <taxon>Aspergillaceae</taxon>
        <taxon>Aspergillus</taxon>
        <taxon>Aspergillus subgen. Fumigati</taxon>
    </lineage>
</organism>
<dbReference type="AlphaFoldDB" id="A0A2I1CI63"/>
<evidence type="ECO:0000313" key="1">
    <source>
        <dbReference type="EMBL" id="PKX97318.1"/>
    </source>
</evidence>
<dbReference type="OrthoDB" id="10266920at2759"/>
<dbReference type="Proteomes" id="UP000234474">
    <property type="component" value="Unassembled WGS sequence"/>
</dbReference>
<dbReference type="RefSeq" id="XP_024685913.1">
    <property type="nucleotide sequence ID" value="XM_024825531.1"/>
</dbReference>
<evidence type="ECO:0000313" key="2">
    <source>
        <dbReference type="Proteomes" id="UP000234474"/>
    </source>
</evidence>
<reference evidence="2" key="1">
    <citation type="journal article" date="2018" name="Proc. Natl. Acad. Sci. U.S.A.">
        <title>Linking secondary metabolites to gene clusters through genome sequencing of six diverse Aspergillus species.</title>
        <authorList>
            <person name="Kaerboelling I."/>
            <person name="Vesth T.C."/>
            <person name="Frisvad J.C."/>
            <person name="Nybo J.L."/>
            <person name="Theobald S."/>
            <person name="Kuo A."/>
            <person name="Bowyer P."/>
            <person name="Matsuda Y."/>
            <person name="Mondo S."/>
            <person name="Lyhne E.K."/>
            <person name="Kogle M.E."/>
            <person name="Clum A."/>
            <person name="Lipzen A."/>
            <person name="Salamov A."/>
            <person name="Ngan C.Y."/>
            <person name="Daum C."/>
            <person name="Chiniquy J."/>
            <person name="Barry K."/>
            <person name="LaButti K."/>
            <person name="Haridas S."/>
            <person name="Simmons B.A."/>
            <person name="Magnuson J.K."/>
            <person name="Mortensen U.H."/>
            <person name="Larsen T.O."/>
            <person name="Grigoriev I.V."/>
            <person name="Baker S.E."/>
            <person name="Andersen M.R."/>
        </authorList>
    </citation>
    <scope>NUCLEOTIDE SEQUENCE [LARGE SCALE GENOMIC DNA]</scope>
    <source>
        <strain evidence="2">IBT 16806</strain>
    </source>
</reference>
<accession>A0A2I1CI63</accession>
<dbReference type="EMBL" id="MSZS01000002">
    <property type="protein sequence ID" value="PKX97318.1"/>
    <property type="molecule type" value="Genomic_DNA"/>
</dbReference>
<dbReference type="VEuPathDB" id="FungiDB:P174DRAFT_428770"/>
<keyword evidence="2" id="KW-1185">Reference proteome</keyword>
<sequence length="425" mass="46996">MVSPRDIRLHHIYPHDRPCLRPQRRVRGRLYLTDESDSVAGSSVKEKTRTLKAAASASVSGGVFRLSVPLYPTTGGRYPSHKDPQLVRKAFRLRAPDRALFQSVLGDAKNVSIADGNLQVDLRSRTIKADMFTTFTSVAQRCEWRWPTNDDGARSVIIGAGTNDVTGELETLLPAAHYNREPPSKNRADGAFLLLAYNNQLKATSHYEVQFRRRTKDYEREDLYDLRQTDDDDEYSNAGFLYGSKSDSSNLLVAFVDARGLRAKDGSSNAENEDDLRWVKLAHRQLLLALTTTDSTRGVQLERQINAAIEAVVNPDPNRSVELDNGAFVAVNLFEQKGTHLGWLGPNGQVVKMQNDGPLGVFQLEYTLETTDEASRRAPGRYELNIPADEATVSATRGPSAKRPASTSTSWRRIAVCAAHAAGAA</sequence>